<evidence type="ECO:0000256" key="1">
    <source>
        <dbReference type="ARBA" id="ARBA00010701"/>
    </source>
</evidence>
<dbReference type="InterPro" id="IPR029058">
    <property type="entry name" value="AB_hydrolase_fold"/>
</dbReference>
<dbReference type="FunFam" id="3.40.50.1820:FF:000057">
    <property type="entry name" value="Lipase"/>
    <property type="match status" value="1"/>
</dbReference>
<keyword evidence="6" id="KW-0325">Glycoprotein</keyword>
<feature type="domain" description="AB hydrolase-1" evidence="7">
    <location>
        <begin position="33"/>
        <end position="116"/>
    </location>
</feature>
<evidence type="ECO:0000256" key="2">
    <source>
        <dbReference type="ARBA" id="ARBA00022729"/>
    </source>
</evidence>
<keyword evidence="4" id="KW-0442">Lipid degradation</keyword>
<dbReference type="SUPFAM" id="SSF53474">
    <property type="entry name" value="alpha/beta-Hydrolases"/>
    <property type="match status" value="1"/>
</dbReference>
<evidence type="ECO:0000256" key="6">
    <source>
        <dbReference type="ARBA" id="ARBA00023180"/>
    </source>
</evidence>
<dbReference type="EnsemblMetazoa" id="tetur17g00510.1">
    <property type="protein sequence ID" value="tetur17g00510.1"/>
    <property type="gene ID" value="tetur17g00510"/>
</dbReference>
<dbReference type="Proteomes" id="UP000015104">
    <property type="component" value="Unassembled WGS sequence"/>
</dbReference>
<reference evidence="9" key="1">
    <citation type="submission" date="2011-08" db="EMBL/GenBank/DDBJ databases">
        <authorList>
            <person name="Rombauts S."/>
        </authorList>
    </citation>
    <scope>NUCLEOTIDE SEQUENCE</scope>
    <source>
        <strain evidence="9">London</strain>
    </source>
</reference>
<evidence type="ECO:0000259" key="7">
    <source>
        <dbReference type="Pfam" id="PF00561"/>
    </source>
</evidence>
<keyword evidence="2" id="KW-0732">Signal</keyword>
<dbReference type="InterPro" id="IPR000073">
    <property type="entry name" value="AB_hydrolase_1"/>
</dbReference>
<evidence type="ECO:0000313" key="8">
    <source>
        <dbReference type="EnsemblMetazoa" id="tetur17g00510.1"/>
    </source>
</evidence>
<dbReference type="AlphaFoldDB" id="T1KPH6"/>
<keyword evidence="5" id="KW-0443">Lipid metabolism</keyword>
<dbReference type="EMBL" id="CAEY01000329">
    <property type="status" value="NOT_ANNOTATED_CDS"/>
    <property type="molecule type" value="Genomic_DNA"/>
</dbReference>
<dbReference type="Pfam" id="PF00561">
    <property type="entry name" value="Abhydrolase_1"/>
    <property type="match status" value="1"/>
</dbReference>
<proteinExistence type="inferred from homology"/>
<organism evidence="8 9">
    <name type="scientific">Tetranychus urticae</name>
    <name type="common">Two-spotted spider mite</name>
    <dbReference type="NCBI Taxonomy" id="32264"/>
    <lineage>
        <taxon>Eukaryota</taxon>
        <taxon>Metazoa</taxon>
        <taxon>Ecdysozoa</taxon>
        <taxon>Arthropoda</taxon>
        <taxon>Chelicerata</taxon>
        <taxon>Arachnida</taxon>
        <taxon>Acari</taxon>
        <taxon>Acariformes</taxon>
        <taxon>Trombidiformes</taxon>
        <taxon>Prostigmata</taxon>
        <taxon>Eleutherengona</taxon>
        <taxon>Raphignathae</taxon>
        <taxon>Tetranychoidea</taxon>
        <taxon>Tetranychidae</taxon>
        <taxon>Tetranychus</taxon>
    </lineage>
</organism>
<reference evidence="8" key="2">
    <citation type="submission" date="2015-06" db="UniProtKB">
        <authorList>
            <consortium name="EnsemblMetazoa"/>
        </authorList>
    </citation>
    <scope>IDENTIFICATION</scope>
</reference>
<dbReference type="Gene3D" id="3.40.50.1820">
    <property type="entry name" value="alpha/beta hydrolase"/>
    <property type="match status" value="1"/>
</dbReference>
<keyword evidence="3" id="KW-0378">Hydrolase</keyword>
<dbReference type="GO" id="GO:0016042">
    <property type="term" value="P:lipid catabolic process"/>
    <property type="evidence" value="ECO:0007669"/>
    <property type="project" value="UniProtKB-KW"/>
</dbReference>
<dbReference type="HOGENOM" id="CLU_010974_0_0_1"/>
<dbReference type="PANTHER" id="PTHR11005">
    <property type="entry name" value="LYSOSOMAL ACID LIPASE-RELATED"/>
    <property type="match status" value="1"/>
</dbReference>
<dbReference type="GO" id="GO:0016787">
    <property type="term" value="F:hydrolase activity"/>
    <property type="evidence" value="ECO:0007669"/>
    <property type="project" value="UniProtKB-KW"/>
</dbReference>
<name>T1KPH6_TETUR</name>
<evidence type="ECO:0000256" key="3">
    <source>
        <dbReference type="ARBA" id="ARBA00022801"/>
    </source>
</evidence>
<evidence type="ECO:0000256" key="4">
    <source>
        <dbReference type="ARBA" id="ARBA00022963"/>
    </source>
</evidence>
<keyword evidence="9" id="KW-1185">Reference proteome</keyword>
<dbReference type="eggNOG" id="KOG2624">
    <property type="taxonomic scope" value="Eukaryota"/>
</dbReference>
<accession>T1KPH6</accession>
<sequence>MFNGFDGFIEPWVGGKPPNVTSNNLAFVLGNGEFDVWVANNRGTAYSRNHTRLNPNTEFWDYSFADMGKYDVPAMVNYVIDKTEYDKIVYIGFSRGTEQIFIQLAENPSFADKLYLNINLAPIAFRGSPKGISGLVPSSRPAFLAQASYVGPIPPFLAEFDAGLTLFCSIPILKQICIEVYSKYFGPDRPMIDEGRFQVLTSLIDATSNKDNLHTRQAVYYDQIRKFDYGNKMNLELYGSDEPPKYPFENIPTYNLVLISGQNDYLATPENVQKLRNILNGTALVDYMIPYSKWSHTDFIFGNQAYKYSHSVIVKIMRDYFSQQSG</sequence>
<protein>
    <recommendedName>
        <fullName evidence="7">AB hydrolase-1 domain-containing protein</fullName>
    </recommendedName>
</protein>
<evidence type="ECO:0000256" key="5">
    <source>
        <dbReference type="ARBA" id="ARBA00023098"/>
    </source>
</evidence>
<comment type="similarity">
    <text evidence="1">Belongs to the AB hydrolase superfamily. Lipase family.</text>
</comment>
<evidence type="ECO:0000313" key="9">
    <source>
        <dbReference type="Proteomes" id="UP000015104"/>
    </source>
</evidence>